<dbReference type="AlphaFoldDB" id="A0A0A8ZPR8"/>
<reference evidence="1" key="1">
    <citation type="submission" date="2014-09" db="EMBL/GenBank/DDBJ databases">
        <authorList>
            <person name="Magalhaes I.L.F."/>
            <person name="Oliveira U."/>
            <person name="Santos F.R."/>
            <person name="Vidigal T.H.D.A."/>
            <person name="Brescovit A.D."/>
            <person name="Santos A.J."/>
        </authorList>
    </citation>
    <scope>NUCLEOTIDE SEQUENCE</scope>
    <source>
        <tissue evidence="1">Shoot tissue taken approximately 20 cm above the soil surface</tissue>
    </source>
</reference>
<protein>
    <submittedName>
        <fullName evidence="1">Uncharacterized protein</fullName>
    </submittedName>
</protein>
<organism evidence="1">
    <name type="scientific">Arundo donax</name>
    <name type="common">Giant reed</name>
    <name type="synonym">Donax arundinaceus</name>
    <dbReference type="NCBI Taxonomy" id="35708"/>
    <lineage>
        <taxon>Eukaryota</taxon>
        <taxon>Viridiplantae</taxon>
        <taxon>Streptophyta</taxon>
        <taxon>Embryophyta</taxon>
        <taxon>Tracheophyta</taxon>
        <taxon>Spermatophyta</taxon>
        <taxon>Magnoliopsida</taxon>
        <taxon>Liliopsida</taxon>
        <taxon>Poales</taxon>
        <taxon>Poaceae</taxon>
        <taxon>PACMAD clade</taxon>
        <taxon>Arundinoideae</taxon>
        <taxon>Arundineae</taxon>
        <taxon>Arundo</taxon>
    </lineage>
</organism>
<dbReference type="EMBL" id="GBRH01259150">
    <property type="protein sequence ID" value="JAD38745.1"/>
    <property type="molecule type" value="Transcribed_RNA"/>
</dbReference>
<evidence type="ECO:0000313" key="1">
    <source>
        <dbReference type="EMBL" id="JAD38745.1"/>
    </source>
</evidence>
<sequence length="24" mass="2818">MHQLLRSVLQSLFCKISKLIRCLS</sequence>
<name>A0A0A8ZPR8_ARUDO</name>
<proteinExistence type="predicted"/>
<accession>A0A0A8ZPR8</accession>
<reference evidence="1" key="2">
    <citation type="journal article" date="2015" name="Data Brief">
        <title>Shoot transcriptome of the giant reed, Arundo donax.</title>
        <authorList>
            <person name="Barrero R.A."/>
            <person name="Guerrero F.D."/>
            <person name="Moolhuijzen P."/>
            <person name="Goolsby J.A."/>
            <person name="Tidwell J."/>
            <person name="Bellgard S.E."/>
            <person name="Bellgard M.I."/>
        </authorList>
    </citation>
    <scope>NUCLEOTIDE SEQUENCE</scope>
    <source>
        <tissue evidence="1">Shoot tissue taken approximately 20 cm above the soil surface</tissue>
    </source>
</reference>